<feature type="transmembrane region" description="Helical" evidence="2">
    <location>
        <begin position="83"/>
        <end position="102"/>
    </location>
</feature>
<evidence type="ECO:0008006" key="5">
    <source>
        <dbReference type="Google" id="ProtNLM"/>
    </source>
</evidence>
<dbReference type="PATRIC" id="fig|396014.3.peg.3698"/>
<feature type="region of interest" description="Disordered" evidence="1">
    <location>
        <begin position="1"/>
        <end position="24"/>
    </location>
</feature>
<keyword evidence="2" id="KW-1133">Transmembrane helix</keyword>
<dbReference type="HOGENOM" id="CLU_741225_0_0_11"/>
<keyword evidence="4" id="KW-1185">Reference proteome</keyword>
<feature type="transmembrane region" description="Helical" evidence="2">
    <location>
        <begin position="165"/>
        <end position="184"/>
    </location>
</feature>
<dbReference type="Proteomes" id="UP000023067">
    <property type="component" value="Unassembled WGS sequence"/>
</dbReference>
<evidence type="ECO:0000256" key="2">
    <source>
        <dbReference type="SAM" id="Phobius"/>
    </source>
</evidence>
<dbReference type="AlphaFoldDB" id="Z9JNF9"/>
<dbReference type="RefSeq" id="WP_038374733.1">
    <property type="nucleotide sequence ID" value="NZ_KK070017.1"/>
</dbReference>
<protein>
    <recommendedName>
        <fullName evidence="5">ABC transporter permease</fullName>
    </recommendedName>
</protein>
<keyword evidence="2" id="KW-0812">Transmembrane</keyword>
<feature type="transmembrane region" description="Helical" evidence="2">
    <location>
        <begin position="196"/>
        <end position="215"/>
    </location>
</feature>
<reference evidence="3 4" key="1">
    <citation type="submission" date="2014-02" db="EMBL/GenBank/DDBJ databases">
        <title>Genome sequence of Brachybacterium phenoliresistens strain W13A50.</title>
        <authorList>
            <person name="Wang X."/>
        </authorList>
    </citation>
    <scope>NUCLEOTIDE SEQUENCE [LARGE SCALE GENOMIC DNA]</scope>
    <source>
        <strain evidence="3 4">W13A50</strain>
    </source>
</reference>
<feature type="compositionally biased region" description="Low complexity" evidence="1">
    <location>
        <begin position="11"/>
        <end position="24"/>
    </location>
</feature>
<gene>
    <name evidence="3" type="ORF">BF93_13300</name>
</gene>
<sequence>MTAPPLHRPQAPSRRPARGASAGSAWRLRPRGVLLVASLTLRRRAASRRWRWGLALWAVVLLALDLLFLLADALRRGTGSAAFEMAVLVLAVALLLVLPPLAAGQIQADRAAGRLEVLRASLLSPAEIIGGHALATWTTSVALIGLALPSLLPGAVLAAHPLSRVVAVAAVLALVSLAIALLGAGLSVRAARRSGAVVRTAGAVAILVLGLPILWSASLPLLTEEQEVLTSRPIDADQIVALAEVPGVEHPALAREADVGAPMILVPVGWLEASGAAGSEDPWRSVTRAERWCVFSEESRPVPRSDLLLPLLAVHPLVAVAEVSPPGMGVLSTMRSGLDGAAHPAQPARFTTCSPGDVGHPEPSRAYAPAWPVGLAVWLLAGGGAAALAVRRLSVPTRGDTAERGVLR</sequence>
<comment type="caution">
    <text evidence="3">The sequence shown here is derived from an EMBL/GenBank/DDBJ whole genome shotgun (WGS) entry which is preliminary data.</text>
</comment>
<accession>Z9JNF9</accession>
<evidence type="ECO:0000256" key="1">
    <source>
        <dbReference type="SAM" id="MobiDB-lite"/>
    </source>
</evidence>
<organism evidence="3 4">
    <name type="scientific">Brachybacterium phenoliresistens</name>
    <dbReference type="NCBI Taxonomy" id="396014"/>
    <lineage>
        <taxon>Bacteria</taxon>
        <taxon>Bacillati</taxon>
        <taxon>Actinomycetota</taxon>
        <taxon>Actinomycetes</taxon>
        <taxon>Micrococcales</taxon>
        <taxon>Dermabacteraceae</taxon>
        <taxon>Brachybacterium</taxon>
    </lineage>
</organism>
<evidence type="ECO:0000313" key="4">
    <source>
        <dbReference type="Proteomes" id="UP000023067"/>
    </source>
</evidence>
<evidence type="ECO:0000313" key="3">
    <source>
        <dbReference type="EMBL" id="EWS79508.1"/>
    </source>
</evidence>
<dbReference type="EMBL" id="JDYK01000035">
    <property type="protein sequence ID" value="EWS79508.1"/>
    <property type="molecule type" value="Genomic_DNA"/>
</dbReference>
<proteinExistence type="predicted"/>
<feature type="transmembrane region" description="Helical" evidence="2">
    <location>
        <begin position="370"/>
        <end position="390"/>
    </location>
</feature>
<feature type="transmembrane region" description="Helical" evidence="2">
    <location>
        <begin position="52"/>
        <end position="71"/>
    </location>
</feature>
<keyword evidence="2" id="KW-0472">Membrane</keyword>
<feature type="transmembrane region" description="Helical" evidence="2">
    <location>
        <begin position="122"/>
        <end position="145"/>
    </location>
</feature>
<name>Z9JNF9_9MICO</name>
<dbReference type="STRING" id="396014.BF93_13300"/>
<dbReference type="eggNOG" id="COG1277">
    <property type="taxonomic scope" value="Bacteria"/>
</dbReference>